<comment type="similarity">
    <text evidence="2">Belongs to the BORCS5 family.</text>
</comment>
<reference evidence="8" key="1">
    <citation type="journal article" date="2016" name="PLoS Negl. Trop. Dis.">
        <title>A Deep Insight into the Sialome of Rhodnius neglectus, a Vector of Chagas Disease.</title>
        <authorList>
            <person name="Santiago P.B."/>
            <person name="Assumpcao T.C."/>
            <person name="Araujo C.N."/>
            <person name="Bastos I.M."/>
            <person name="Neves D."/>
            <person name="Silva I.G."/>
            <person name="Charneau S."/>
            <person name="Queiroz R.M."/>
            <person name="Raiol T."/>
            <person name="Oliveira J.V."/>
            <person name="Sousa M.V."/>
            <person name="Calvo E."/>
            <person name="Ribeiro J.M."/>
            <person name="Santana J.M."/>
        </authorList>
    </citation>
    <scope>NUCLEOTIDE SEQUENCE</scope>
    <source>
        <tissue evidence="8">Salivary glands</tissue>
    </source>
</reference>
<organism evidence="8">
    <name type="scientific">Rhodnius neglectus</name>
    <dbReference type="NCBI Taxonomy" id="72488"/>
    <lineage>
        <taxon>Eukaryota</taxon>
        <taxon>Metazoa</taxon>
        <taxon>Ecdysozoa</taxon>
        <taxon>Arthropoda</taxon>
        <taxon>Hexapoda</taxon>
        <taxon>Insecta</taxon>
        <taxon>Pterygota</taxon>
        <taxon>Neoptera</taxon>
        <taxon>Paraneoptera</taxon>
        <taxon>Hemiptera</taxon>
        <taxon>Heteroptera</taxon>
        <taxon>Panheteroptera</taxon>
        <taxon>Cimicomorpha</taxon>
        <taxon>Reduviidae</taxon>
        <taxon>Triatominae</taxon>
        <taxon>Rhodnius</taxon>
    </lineage>
</organism>
<dbReference type="GO" id="GO:0072384">
    <property type="term" value="P:organelle transport along microtubule"/>
    <property type="evidence" value="ECO:0007669"/>
    <property type="project" value="TreeGrafter"/>
</dbReference>
<dbReference type="Pfam" id="PF10158">
    <property type="entry name" value="LOH1CR12"/>
    <property type="match status" value="1"/>
</dbReference>
<dbReference type="EMBL" id="GDKW01000371">
    <property type="protein sequence ID" value="JAI56224.1"/>
    <property type="molecule type" value="mRNA"/>
</dbReference>
<comment type="subcellular location">
    <subcellularLocation>
        <location evidence="1">Lysosome membrane</location>
        <topology evidence="1">Lipid-anchor</topology>
        <orientation evidence="1">Cytoplasmic side</orientation>
    </subcellularLocation>
</comment>
<proteinExistence type="evidence at transcript level"/>
<evidence type="ECO:0000256" key="5">
    <source>
        <dbReference type="ARBA" id="ARBA00023228"/>
    </source>
</evidence>
<dbReference type="PANTHER" id="PTHR31634">
    <property type="entry name" value="BLOC-1-RELATED COMPLEX SUBUNIT 5"/>
    <property type="match status" value="1"/>
</dbReference>
<evidence type="ECO:0000313" key="8">
    <source>
        <dbReference type="EMBL" id="JAI56224.1"/>
    </source>
</evidence>
<dbReference type="GO" id="GO:0098574">
    <property type="term" value="C:cytoplasmic side of lysosomal membrane"/>
    <property type="evidence" value="ECO:0007669"/>
    <property type="project" value="TreeGrafter"/>
</dbReference>
<protein>
    <recommendedName>
        <fullName evidence="3">BLOC-1-related complex subunit 5</fullName>
    </recommendedName>
</protein>
<dbReference type="GO" id="GO:0032418">
    <property type="term" value="P:lysosome localization"/>
    <property type="evidence" value="ECO:0007669"/>
    <property type="project" value="InterPro"/>
</dbReference>
<dbReference type="InterPro" id="IPR018780">
    <property type="entry name" value="TBORCS5"/>
</dbReference>
<evidence type="ECO:0000256" key="4">
    <source>
        <dbReference type="ARBA" id="ARBA00023136"/>
    </source>
</evidence>
<evidence type="ECO:0000256" key="3">
    <source>
        <dbReference type="ARBA" id="ARBA00022300"/>
    </source>
</evidence>
<dbReference type="GO" id="GO:0030672">
    <property type="term" value="C:synaptic vesicle membrane"/>
    <property type="evidence" value="ECO:0007669"/>
    <property type="project" value="TreeGrafter"/>
</dbReference>
<dbReference type="CDD" id="cd22789">
    <property type="entry name" value="BORCS5-like"/>
    <property type="match status" value="1"/>
</dbReference>
<dbReference type="GO" id="GO:0099078">
    <property type="term" value="C:BORC complex"/>
    <property type="evidence" value="ECO:0007669"/>
    <property type="project" value="TreeGrafter"/>
</dbReference>
<evidence type="ECO:0000256" key="1">
    <source>
        <dbReference type="ARBA" id="ARBA00004122"/>
    </source>
</evidence>
<evidence type="ECO:0000256" key="6">
    <source>
        <dbReference type="ARBA" id="ARBA00023288"/>
    </source>
</evidence>
<dbReference type="GO" id="GO:1903744">
    <property type="term" value="P:positive regulation of anterograde synaptic vesicle transport"/>
    <property type="evidence" value="ECO:0007669"/>
    <property type="project" value="TreeGrafter"/>
</dbReference>
<dbReference type="AlphaFoldDB" id="A0A0N7Z9J5"/>
<accession>A0A0N7Z9J5</accession>
<evidence type="ECO:0000256" key="2">
    <source>
        <dbReference type="ARBA" id="ARBA00010235"/>
    </source>
</evidence>
<feature type="compositionally biased region" description="Low complexity" evidence="7">
    <location>
        <begin position="1"/>
        <end position="17"/>
    </location>
</feature>
<keyword evidence="6" id="KW-0449">Lipoprotein</keyword>
<keyword evidence="5" id="KW-0458">Lysosome</keyword>
<dbReference type="PANTHER" id="PTHR31634:SF2">
    <property type="entry name" value="BLOC-1-RELATED COMPLEX SUBUNIT 5"/>
    <property type="match status" value="1"/>
</dbReference>
<keyword evidence="4" id="KW-0472">Membrane</keyword>
<sequence length="271" mass="29677">MGSEQSSQAASASNSKSTRIGQLRRGKSVPEPKRTDGDSIEGSRPGSCSPGLSVCSDSDLPYISYTVNKPIGDSPKLPVKQGSHLIRGKSLGASPSVSVSRKGVLRKSSALRAHNVVVVKAPSKGENDKDPDILRLQKIPMFLPIMRGTLNLPAPRDPEILERLDPNSLYKLCLRCEKYLNENANLVATDQNQLGNKIKEIDTEVARTFNVIAQRQKTYAKHAENLSKVNDLTAQIAKCHLSLNKTLETIEKLNNALPIEERLEPFVWTTG</sequence>
<feature type="region of interest" description="Disordered" evidence="7">
    <location>
        <begin position="1"/>
        <end position="52"/>
    </location>
</feature>
<evidence type="ECO:0000256" key="7">
    <source>
        <dbReference type="SAM" id="MobiDB-lite"/>
    </source>
</evidence>
<name>A0A0N7Z9J5_9HEMI</name>
<feature type="compositionally biased region" description="Basic and acidic residues" evidence="7">
    <location>
        <begin position="28"/>
        <end position="37"/>
    </location>
</feature>